<dbReference type="EMBL" id="FOQD01000015">
    <property type="protein sequence ID" value="SFJ05299.1"/>
    <property type="molecule type" value="Genomic_DNA"/>
</dbReference>
<evidence type="ECO:0000313" key="2">
    <source>
        <dbReference type="EMBL" id="SFJ05299.1"/>
    </source>
</evidence>
<reference evidence="3" key="1">
    <citation type="submission" date="2016-10" db="EMBL/GenBank/DDBJ databases">
        <authorList>
            <person name="Varghese N."/>
            <person name="Submissions S."/>
        </authorList>
    </citation>
    <scope>NUCLEOTIDE SEQUENCE [LARGE SCALE GENOMIC DNA]</scope>
    <source>
        <strain evidence="3">DSM 26348</strain>
    </source>
</reference>
<sequence length="76" mass="8865">MHFNRPLFDKLQTAFRAVVYFLFALTFFSLLFLLFSPFAPDSWQYRVISGVCSIPAAIYVVWKTLKQEKAARQSPK</sequence>
<feature type="transmembrane region" description="Helical" evidence="1">
    <location>
        <begin position="45"/>
        <end position="62"/>
    </location>
</feature>
<keyword evidence="1" id="KW-0472">Membrane</keyword>
<proteinExistence type="predicted"/>
<organism evidence="2 3">
    <name type="scientific">Planctomicrobium piriforme</name>
    <dbReference type="NCBI Taxonomy" id="1576369"/>
    <lineage>
        <taxon>Bacteria</taxon>
        <taxon>Pseudomonadati</taxon>
        <taxon>Planctomycetota</taxon>
        <taxon>Planctomycetia</taxon>
        <taxon>Planctomycetales</taxon>
        <taxon>Planctomycetaceae</taxon>
        <taxon>Planctomicrobium</taxon>
    </lineage>
</organism>
<dbReference type="Proteomes" id="UP000199518">
    <property type="component" value="Unassembled WGS sequence"/>
</dbReference>
<accession>A0A1I3N7Y2</accession>
<dbReference type="RefSeq" id="WP_092053235.1">
    <property type="nucleotide sequence ID" value="NZ_FOQD01000015.1"/>
</dbReference>
<keyword evidence="1" id="KW-1133">Transmembrane helix</keyword>
<feature type="transmembrane region" description="Helical" evidence="1">
    <location>
        <begin position="20"/>
        <end position="39"/>
    </location>
</feature>
<evidence type="ECO:0000313" key="3">
    <source>
        <dbReference type="Proteomes" id="UP000199518"/>
    </source>
</evidence>
<keyword evidence="3" id="KW-1185">Reference proteome</keyword>
<keyword evidence="1" id="KW-0812">Transmembrane</keyword>
<gene>
    <name evidence="2" type="ORF">SAMN05421753_11519</name>
</gene>
<protein>
    <submittedName>
        <fullName evidence="2">Uncharacterized protein</fullName>
    </submittedName>
</protein>
<dbReference type="AlphaFoldDB" id="A0A1I3N7Y2"/>
<name>A0A1I3N7Y2_9PLAN</name>
<evidence type="ECO:0000256" key="1">
    <source>
        <dbReference type="SAM" id="Phobius"/>
    </source>
</evidence>
<dbReference type="STRING" id="1576369.SAMN05421753_11519"/>